<dbReference type="PRINTS" id="PR00081">
    <property type="entry name" value="GDHRDH"/>
</dbReference>
<organism evidence="4 5">
    <name type="scientific">Kineococcus radiotolerans (strain ATCC BAA-149 / DSM 14245 / SRS30216)</name>
    <dbReference type="NCBI Taxonomy" id="266940"/>
    <lineage>
        <taxon>Bacteria</taxon>
        <taxon>Bacillati</taxon>
        <taxon>Actinomycetota</taxon>
        <taxon>Actinomycetes</taxon>
        <taxon>Kineosporiales</taxon>
        <taxon>Kineosporiaceae</taxon>
        <taxon>Kineococcus</taxon>
    </lineage>
</organism>
<dbReference type="GO" id="GO:0016491">
    <property type="term" value="F:oxidoreductase activity"/>
    <property type="evidence" value="ECO:0007669"/>
    <property type="project" value="UniProtKB-KW"/>
</dbReference>
<dbReference type="CDD" id="cd05233">
    <property type="entry name" value="SDR_c"/>
    <property type="match status" value="1"/>
</dbReference>
<gene>
    <name evidence="4" type="ordered locus">Krad_2814</name>
</gene>
<keyword evidence="5" id="KW-1185">Reference proteome</keyword>
<dbReference type="HOGENOM" id="CLU_010194_2_1_11"/>
<dbReference type="InterPro" id="IPR036291">
    <property type="entry name" value="NAD(P)-bd_dom_sf"/>
</dbReference>
<evidence type="ECO:0000256" key="2">
    <source>
        <dbReference type="ARBA" id="ARBA00023002"/>
    </source>
</evidence>
<evidence type="ECO:0000313" key="5">
    <source>
        <dbReference type="Proteomes" id="UP000001116"/>
    </source>
</evidence>
<dbReference type="PRINTS" id="PR00080">
    <property type="entry name" value="SDRFAMILY"/>
</dbReference>
<dbReference type="STRING" id="266940.Krad_2814"/>
<dbReference type="PANTHER" id="PTHR42901">
    <property type="entry name" value="ALCOHOL DEHYDROGENASE"/>
    <property type="match status" value="1"/>
</dbReference>
<accession>A6WBU5</accession>
<reference evidence="5" key="1">
    <citation type="journal article" date="2008" name="PLoS ONE">
        <title>Survival in nuclear waste, extreme resistance, and potential applications gleaned from the genome sequence of Kineococcus radiotolerans SRS30216.</title>
        <authorList>
            <person name="Bagwell C.E."/>
            <person name="Bhat S."/>
            <person name="Hawkins G.M."/>
            <person name="Smith B.W."/>
            <person name="Biswas T."/>
            <person name="Hoover T.R."/>
            <person name="Saunders E."/>
            <person name="Han C.S."/>
            <person name="Tsodikov O.V."/>
            <person name="Shimkets L.J."/>
        </authorList>
    </citation>
    <scope>NUCLEOTIDE SEQUENCE [LARGE SCALE GENOMIC DNA]</scope>
    <source>
        <strain evidence="5">ATCC BAA-149 / DSM 14245 / SRS30216</strain>
    </source>
</reference>
<evidence type="ECO:0000256" key="1">
    <source>
        <dbReference type="ARBA" id="ARBA00006484"/>
    </source>
</evidence>
<comment type="similarity">
    <text evidence="1 3">Belongs to the short-chain dehydrogenases/reductases (SDR) family.</text>
</comment>
<protein>
    <submittedName>
        <fullName evidence="4">Short-chain dehydrogenase/reductase SDR</fullName>
    </submittedName>
</protein>
<dbReference type="EMBL" id="CP000750">
    <property type="protein sequence ID" value="ABS04284.1"/>
    <property type="molecule type" value="Genomic_DNA"/>
</dbReference>
<dbReference type="RefSeq" id="WP_012087474.1">
    <property type="nucleotide sequence ID" value="NC_009664.2"/>
</dbReference>
<dbReference type="Pfam" id="PF00106">
    <property type="entry name" value="adh_short"/>
    <property type="match status" value="1"/>
</dbReference>
<dbReference type="PANTHER" id="PTHR42901:SF1">
    <property type="entry name" value="ALCOHOL DEHYDROGENASE"/>
    <property type="match status" value="1"/>
</dbReference>
<keyword evidence="2" id="KW-0560">Oxidoreductase</keyword>
<dbReference type="PROSITE" id="PS00061">
    <property type="entry name" value="ADH_SHORT"/>
    <property type="match status" value="1"/>
</dbReference>
<name>A6WBU5_KINRD</name>
<dbReference type="OrthoDB" id="9797538at2"/>
<dbReference type="AlphaFoldDB" id="A6WBU5"/>
<dbReference type="Proteomes" id="UP000001116">
    <property type="component" value="Chromosome"/>
</dbReference>
<dbReference type="KEGG" id="kra:Krad_2814"/>
<dbReference type="InterPro" id="IPR020904">
    <property type="entry name" value="Sc_DH/Rdtase_CS"/>
</dbReference>
<evidence type="ECO:0000256" key="3">
    <source>
        <dbReference type="RuleBase" id="RU000363"/>
    </source>
</evidence>
<dbReference type="Gene3D" id="3.40.50.720">
    <property type="entry name" value="NAD(P)-binding Rossmann-like Domain"/>
    <property type="match status" value="1"/>
</dbReference>
<dbReference type="SUPFAM" id="SSF51735">
    <property type="entry name" value="NAD(P)-binding Rossmann-fold domains"/>
    <property type="match status" value="1"/>
</dbReference>
<dbReference type="eggNOG" id="COG0300">
    <property type="taxonomic scope" value="Bacteria"/>
</dbReference>
<sequence length="260" mass="27626">MNTPTNTSTRPLAVITGASSGIGEQFARRYAREGFDLLLVARSATVLHALAAELSHEHGTTVDVHVADLADPADLTKLTGELVSGLPRLDHLVNCAGVAPGGDLADTDESTFRHLVELNVVALTLLTRAAIVRMRTAGRGTIVNVSSSAAYQPTPHLAAYGATKSYVLMLTEAMSEENRAHGLRILSVAPGDTETPMNPGPTRNKRQPVQVVDTTFAALAGKAPSVVDGLANSVMATLSSRLFPRRLRLQVAERMMRDKA</sequence>
<evidence type="ECO:0000313" key="4">
    <source>
        <dbReference type="EMBL" id="ABS04284.1"/>
    </source>
</evidence>
<dbReference type="InterPro" id="IPR002347">
    <property type="entry name" value="SDR_fam"/>
</dbReference>
<dbReference type="PIRSF" id="PIRSF000126">
    <property type="entry name" value="11-beta-HSD1"/>
    <property type="match status" value="1"/>
</dbReference>
<proteinExistence type="inferred from homology"/>